<dbReference type="AlphaFoldDB" id="A0A0S4J1U6"/>
<evidence type="ECO:0000256" key="4">
    <source>
        <dbReference type="PROSITE-ProRule" id="PRU00221"/>
    </source>
</evidence>
<reference evidence="6" key="1">
    <citation type="submission" date="2015-09" db="EMBL/GenBank/DDBJ databases">
        <authorList>
            <consortium name="Pathogen Informatics"/>
        </authorList>
    </citation>
    <scope>NUCLEOTIDE SEQUENCE [LARGE SCALE GENOMIC DNA]</scope>
    <source>
        <strain evidence="6">Lake Konstanz</strain>
    </source>
</reference>
<gene>
    <name evidence="5" type="ORF">BSAL_87055</name>
</gene>
<dbReference type="SMART" id="SM00320">
    <property type="entry name" value="WD40"/>
    <property type="match status" value="13"/>
</dbReference>
<evidence type="ECO:0000313" key="5">
    <source>
        <dbReference type="EMBL" id="CUG82325.1"/>
    </source>
</evidence>
<dbReference type="Proteomes" id="UP000051952">
    <property type="component" value="Unassembled WGS sequence"/>
</dbReference>
<dbReference type="GO" id="GO:0032040">
    <property type="term" value="C:small-subunit processome"/>
    <property type="evidence" value="ECO:0007669"/>
    <property type="project" value="TreeGrafter"/>
</dbReference>
<dbReference type="InterPro" id="IPR001680">
    <property type="entry name" value="WD40_rpt"/>
</dbReference>
<dbReference type="GO" id="GO:0000462">
    <property type="term" value="P:maturation of SSU-rRNA from tricistronic rRNA transcript (SSU-rRNA, 5.8S rRNA, LSU-rRNA)"/>
    <property type="evidence" value="ECO:0007669"/>
    <property type="project" value="TreeGrafter"/>
</dbReference>
<organism evidence="5 6">
    <name type="scientific">Bodo saltans</name>
    <name type="common">Flagellated protozoan</name>
    <dbReference type="NCBI Taxonomy" id="75058"/>
    <lineage>
        <taxon>Eukaryota</taxon>
        <taxon>Discoba</taxon>
        <taxon>Euglenozoa</taxon>
        <taxon>Kinetoplastea</taxon>
        <taxon>Metakinetoplastina</taxon>
        <taxon>Eubodonida</taxon>
        <taxon>Bodonidae</taxon>
        <taxon>Bodo</taxon>
    </lineage>
</organism>
<dbReference type="SUPFAM" id="SSF50978">
    <property type="entry name" value="WD40 repeat-like"/>
    <property type="match status" value="3"/>
</dbReference>
<proteinExistence type="predicted"/>
<dbReference type="EMBL" id="CYKH01001076">
    <property type="protein sequence ID" value="CUG82325.1"/>
    <property type="molecule type" value="Genomic_DNA"/>
</dbReference>
<dbReference type="OrthoDB" id="3142434at2759"/>
<dbReference type="VEuPathDB" id="TriTrypDB:BSAL_87055"/>
<dbReference type="Gene3D" id="2.130.10.10">
    <property type="entry name" value="YVTN repeat-like/Quinoprotein amine dehydrogenase"/>
    <property type="match status" value="3"/>
</dbReference>
<keyword evidence="3" id="KW-0689">Ribosomal protein</keyword>
<keyword evidence="6" id="KW-1185">Reference proteome</keyword>
<dbReference type="PANTHER" id="PTHR19858">
    <property type="entry name" value="WD40 REPEAT PROTEIN"/>
    <property type="match status" value="1"/>
</dbReference>
<dbReference type="InterPro" id="IPR027145">
    <property type="entry name" value="PWP2"/>
</dbReference>
<dbReference type="GO" id="GO:0005840">
    <property type="term" value="C:ribosome"/>
    <property type="evidence" value="ECO:0007669"/>
    <property type="project" value="UniProtKB-KW"/>
</dbReference>
<dbReference type="PROSITE" id="PS00678">
    <property type="entry name" value="WD_REPEATS_1"/>
    <property type="match status" value="2"/>
</dbReference>
<evidence type="ECO:0000313" key="6">
    <source>
        <dbReference type="Proteomes" id="UP000051952"/>
    </source>
</evidence>
<feature type="repeat" description="WD" evidence="4">
    <location>
        <begin position="529"/>
        <end position="562"/>
    </location>
</feature>
<feature type="repeat" description="WD" evidence="4">
    <location>
        <begin position="400"/>
        <end position="441"/>
    </location>
</feature>
<dbReference type="InterPro" id="IPR015943">
    <property type="entry name" value="WD40/YVTN_repeat-like_dom_sf"/>
</dbReference>
<dbReference type="GO" id="GO:0034388">
    <property type="term" value="C:Pwp2p-containing subcomplex of 90S preribosome"/>
    <property type="evidence" value="ECO:0007669"/>
    <property type="project" value="TreeGrafter"/>
</dbReference>
<keyword evidence="2" id="KW-0677">Repeat</keyword>
<dbReference type="Pfam" id="PF00400">
    <property type="entry name" value="WD40"/>
    <property type="match status" value="3"/>
</dbReference>
<protein>
    <submittedName>
        <fullName evidence="5">Periodic tryptophan protein 2-like protein, putative</fullName>
    </submittedName>
</protein>
<sequence>MQSNFQLASVLGMLYTGGNVCFSPDGTTLYSPVQNYLAAVNLRGESNKSLQVANSSVQRFDISPDGDLAIVVGTRGLGFFYSISARVVLDTISFPPNCTISAVKFSPCSKFVALGLESTLQIYNAPTQRVVSFHGCHRLENVHMAMTLPITGIDWTSDSQHVLLSGQDARMRIYPRSVQNRKGMAQMQNNLVGHRSAVLSAWFLDDEATTVISVAADNVAIVWNRTEVTRKEILQSIATAQANAKVADIEHRLDRAENGGDDDEEDEGNIAPSFLEKEKLKELLANGVRVSEAVDEHLSPVLRYAFEIKKKFMLQHKGNVSVAAFHKERNLVAIGYTSGIFAIHAAASEAFDLIHMLSITAQSLTACAFSPGGDWVAFGSAHLKQLLVWDWKGESYLLKEQSHYYDISCTAMTSDGASIISGGEDGKVKVWNTATGQCYVTFTEHQGGITGIAASAATNAFFTCSKDGTARGYDLVRYRHFRVFTNAQRMGQNSCISIDPSGEVLAVGSSAHNFITLFSVQTGRVIDELSGHKSPLVCIAFHPSGTVLASGALDNTLIVWDIFNTGDSGDRLKGDGDVIELTSEVLCVAYSHSGKRMAVLCMNHEVSVYDTIIPDEPQLVANFNTSMDAAGGWNGKNVGPNSANANARFTSIAFSPEGDKIVAGGESKWICLYHASQGYVLKKWPVTANLDVQGAEEQYQWRSATEAGNLNDIDVDDDDIHLKQQRLIEMPGSRHRHFATGKRKTELTARTMHISFAGHGSEFVCATTDGLLVFSLYAAKPKFQPLQLSKDVTIASVRQRMADGQLVLALIGALMLKDEILGKEAMRRMPASSIPVATSSVPTAAYPVLVLWVSKEVEESPFLEHSLLWAQHLLVHSNEPLMGPGRDHAAIVPALKQLYRSLQTHKTVETLAQENFFSLEYLLQSAKMHKGKNLLGVSENNNNSTTAVAESA</sequence>
<dbReference type="InterPro" id="IPR019775">
    <property type="entry name" value="WD40_repeat_CS"/>
</dbReference>
<accession>A0A0S4J1U6</accession>
<name>A0A0S4J1U6_BODSA</name>
<dbReference type="OMA" id="VYEWQSE"/>
<keyword evidence="1 4" id="KW-0853">WD repeat</keyword>
<dbReference type="PROSITE" id="PS50082">
    <property type="entry name" value="WD_REPEATS_2"/>
    <property type="match status" value="2"/>
</dbReference>
<dbReference type="CDD" id="cd00200">
    <property type="entry name" value="WD40"/>
    <property type="match status" value="1"/>
</dbReference>
<evidence type="ECO:0000256" key="1">
    <source>
        <dbReference type="ARBA" id="ARBA00022574"/>
    </source>
</evidence>
<dbReference type="GO" id="GO:0000028">
    <property type="term" value="P:ribosomal small subunit assembly"/>
    <property type="evidence" value="ECO:0007669"/>
    <property type="project" value="TreeGrafter"/>
</dbReference>
<evidence type="ECO:0000256" key="3">
    <source>
        <dbReference type="ARBA" id="ARBA00022980"/>
    </source>
</evidence>
<dbReference type="PROSITE" id="PS50294">
    <property type="entry name" value="WD_REPEATS_REGION"/>
    <property type="match status" value="2"/>
</dbReference>
<dbReference type="PANTHER" id="PTHR19858:SF0">
    <property type="entry name" value="PERIODIC TRYPTOPHAN PROTEIN 2 HOMOLOG"/>
    <property type="match status" value="1"/>
</dbReference>
<dbReference type="InterPro" id="IPR036322">
    <property type="entry name" value="WD40_repeat_dom_sf"/>
</dbReference>
<keyword evidence="3" id="KW-0687">Ribonucleoprotein</keyword>
<evidence type="ECO:0000256" key="2">
    <source>
        <dbReference type="ARBA" id="ARBA00022737"/>
    </source>
</evidence>